<dbReference type="InterPro" id="IPR044925">
    <property type="entry name" value="His-Me_finger_sf"/>
</dbReference>
<dbReference type="EMBL" id="JANFYM010000002">
    <property type="protein sequence ID" value="MCQ4792471.1"/>
    <property type="molecule type" value="Genomic_DNA"/>
</dbReference>
<dbReference type="Pfam" id="PF13392">
    <property type="entry name" value="HNH_3"/>
    <property type="match status" value="1"/>
</dbReference>
<evidence type="ECO:0000313" key="3">
    <source>
        <dbReference type="Proteomes" id="UP001206013"/>
    </source>
</evidence>
<sequence length="164" mass="18978">MAFFKASASDIERFNKYFRSTDPSKCWEWNGAHHPKGYGTFRQAKTSVPAHRFAYALTHNMFIPDGMVIDHICHNRSCVNPDHLRTVTVQENSEYRVSCNKNSKSGIRGVYWRNDRKAWQVEVIKNRKAYKRGPFKTLARAEAAATRLREELGFLTGFGMKETQ</sequence>
<feature type="domain" description="HNH nuclease" evidence="1">
    <location>
        <begin position="50"/>
        <end position="93"/>
    </location>
</feature>
<evidence type="ECO:0000313" key="2">
    <source>
        <dbReference type="EMBL" id="MCQ4792471.1"/>
    </source>
</evidence>
<keyword evidence="2" id="KW-0540">Nuclease</keyword>
<comment type="caution">
    <text evidence="2">The sequence shown here is derived from an EMBL/GenBank/DDBJ whole genome shotgun (WGS) entry which is preliminary data.</text>
</comment>
<dbReference type="Gene3D" id="3.90.75.20">
    <property type="match status" value="1"/>
</dbReference>
<dbReference type="InterPro" id="IPR003615">
    <property type="entry name" value="HNH_nuc"/>
</dbReference>
<evidence type="ECO:0000259" key="1">
    <source>
        <dbReference type="Pfam" id="PF13392"/>
    </source>
</evidence>
<accession>A0AAW5JZW9</accession>
<protein>
    <submittedName>
        <fullName evidence="2">HNH endonuclease</fullName>
    </submittedName>
</protein>
<dbReference type="RefSeq" id="WP_256134199.1">
    <property type="nucleotide sequence ID" value="NZ_JANFYM010000002.1"/>
</dbReference>
<dbReference type="SUPFAM" id="SSF54060">
    <property type="entry name" value="His-Me finger endonucleases"/>
    <property type="match status" value="1"/>
</dbReference>
<reference evidence="2" key="1">
    <citation type="submission" date="2022-06" db="EMBL/GenBank/DDBJ databases">
        <title>Isolation of gut microbiota from human fecal samples.</title>
        <authorList>
            <person name="Pamer E.G."/>
            <person name="Barat B."/>
            <person name="Waligurski E."/>
            <person name="Medina S."/>
            <person name="Paddock L."/>
            <person name="Mostad J."/>
        </authorList>
    </citation>
    <scope>NUCLEOTIDE SEQUENCE</scope>
    <source>
        <strain evidence="2">SL.1.01</strain>
    </source>
</reference>
<dbReference type="Gene3D" id="1.20.5.2050">
    <property type="match status" value="1"/>
</dbReference>
<keyword evidence="2" id="KW-0378">Hydrolase</keyword>
<dbReference type="Proteomes" id="UP001206013">
    <property type="component" value="Unassembled WGS sequence"/>
</dbReference>
<keyword evidence="2" id="KW-0255">Endonuclease</keyword>
<dbReference type="AlphaFoldDB" id="A0AAW5JZW9"/>
<organism evidence="2 3">
    <name type="scientific">Bifidobacterium adolescentis</name>
    <dbReference type="NCBI Taxonomy" id="1680"/>
    <lineage>
        <taxon>Bacteria</taxon>
        <taxon>Bacillati</taxon>
        <taxon>Actinomycetota</taxon>
        <taxon>Actinomycetes</taxon>
        <taxon>Bifidobacteriales</taxon>
        <taxon>Bifidobacteriaceae</taxon>
        <taxon>Bifidobacterium</taxon>
    </lineage>
</organism>
<gene>
    <name evidence="2" type="ORF">NE692_03200</name>
</gene>
<name>A0AAW5JZW9_BIFAD</name>
<dbReference type="GO" id="GO:0004519">
    <property type="term" value="F:endonuclease activity"/>
    <property type="evidence" value="ECO:0007669"/>
    <property type="project" value="UniProtKB-KW"/>
</dbReference>
<proteinExistence type="predicted"/>